<dbReference type="OrthoDB" id="9803970at2"/>
<dbReference type="PANTHER" id="PTHR32071">
    <property type="entry name" value="TRANSCRIPTIONAL REGULATORY PROTEIN"/>
    <property type="match status" value="1"/>
</dbReference>
<evidence type="ECO:0000256" key="2">
    <source>
        <dbReference type="ARBA" id="ARBA00022741"/>
    </source>
</evidence>
<dbReference type="KEGG" id="kbs:EPA93_44450"/>
<dbReference type="PANTHER" id="PTHR32071:SF38">
    <property type="entry name" value="PSP OPERON TRANSCRIPTIONAL ACTIVATOR"/>
    <property type="match status" value="1"/>
</dbReference>
<dbReference type="CDD" id="cd00009">
    <property type="entry name" value="AAA"/>
    <property type="match status" value="1"/>
</dbReference>
<dbReference type="GO" id="GO:0003677">
    <property type="term" value="F:DNA binding"/>
    <property type="evidence" value="ECO:0007669"/>
    <property type="project" value="UniProtKB-KW"/>
</dbReference>
<keyword evidence="2" id="KW-0547">Nucleotide-binding</keyword>
<evidence type="ECO:0000313" key="10">
    <source>
        <dbReference type="Proteomes" id="UP000290365"/>
    </source>
</evidence>
<dbReference type="EMBL" id="CP035758">
    <property type="protein sequence ID" value="QBD82646.1"/>
    <property type="molecule type" value="Genomic_DNA"/>
</dbReference>
<evidence type="ECO:0000259" key="6">
    <source>
        <dbReference type="PROSITE" id="PS50045"/>
    </source>
</evidence>
<dbReference type="InterPro" id="IPR036634">
    <property type="entry name" value="PRD_sf"/>
</dbReference>
<evidence type="ECO:0000256" key="1">
    <source>
        <dbReference type="ARBA" id="ARBA00022679"/>
    </source>
</evidence>
<feature type="domain" description="PRD" evidence="8">
    <location>
        <begin position="471"/>
        <end position="576"/>
    </location>
</feature>
<dbReference type="SUPFAM" id="SSF63520">
    <property type="entry name" value="PTS-regulatory domain, PRD"/>
    <property type="match status" value="2"/>
</dbReference>
<dbReference type="Gene3D" id="3.40.50.300">
    <property type="entry name" value="P-loop containing nucleotide triphosphate hydrolases"/>
    <property type="match status" value="1"/>
</dbReference>
<dbReference type="InterPro" id="IPR003593">
    <property type="entry name" value="AAA+_ATPase"/>
</dbReference>
<dbReference type="InterPro" id="IPR004701">
    <property type="entry name" value="PTS_EIIA_man-typ"/>
</dbReference>
<feature type="compositionally biased region" description="Polar residues" evidence="5">
    <location>
        <begin position="67"/>
        <end position="86"/>
    </location>
</feature>
<evidence type="ECO:0000313" key="9">
    <source>
        <dbReference type="EMBL" id="QBD82646.1"/>
    </source>
</evidence>
<dbReference type="Pfam" id="PF03610">
    <property type="entry name" value="EIIA-man"/>
    <property type="match status" value="1"/>
</dbReference>
<feature type="domain" description="PTS EIIA type-4" evidence="7">
    <location>
        <begin position="579"/>
        <end position="710"/>
    </location>
</feature>
<feature type="region of interest" description="Disordered" evidence="5">
    <location>
        <begin position="67"/>
        <end position="88"/>
    </location>
</feature>
<dbReference type="AlphaFoldDB" id="A0A4P6K538"/>
<dbReference type="RefSeq" id="WP_129893715.1">
    <property type="nucleotide sequence ID" value="NZ_CP035758.1"/>
</dbReference>
<dbReference type="Gene3D" id="3.40.50.510">
    <property type="entry name" value="Phosphotransferase system, mannose-type IIA component"/>
    <property type="match status" value="1"/>
</dbReference>
<feature type="region of interest" description="Disordered" evidence="5">
    <location>
        <begin position="705"/>
        <end position="724"/>
    </location>
</feature>
<dbReference type="Gene3D" id="1.10.1790.10">
    <property type="entry name" value="PRD domain"/>
    <property type="match status" value="2"/>
</dbReference>
<dbReference type="PROSITE" id="PS50045">
    <property type="entry name" value="SIGMA54_INTERACT_4"/>
    <property type="match status" value="1"/>
</dbReference>
<dbReference type="SUPFAM" id="SSF53062">
    <property type="entry name" value="PTS system fructose IIA component-like"/>
    <property type="match status" value="1"/>
</dbReference>
<feature type="compositionally biased region" description="Polar residues" evidence="5">
    <location>
        <begin position="707"/>
        <end position="718"/>
    </location>
</feature>
<evidence type="ECO:0000256" key="4">
    <source>
        <dbReference type="ARBA" id="ARBA00023125"/>
    </source>
</evidence>
<dbReference type="Pfam" id="PF00158">
    <property type="entry name" value="Sigma54_activat"/>
    <property type="match status" value="1"/>
</dbReference>
<gene>
    <name evidence="9" type="ORF">EPA93_44450</name>
</gene>
<evidence type="ECO:0000256" key="3">
    <source>
        <dbReference type="ARBA" id="ARBA00022840"/>
    </source>
</evidence>
<evidence type="ECO:0000259" key="7">
    <source>
        <dbReference type="PROSITE" id="PS51096"/>
    </source>
</evidence>
<organism evidence="9 10">
    <name type="scientific">Ktedonosporobacter rubrisoli</name>
    <dbReference type="NCBI Taxonomy" id="2509675"/>
    <lineage>
        <taxon>Bacteria</taxon>
        <taxon>Bacillati</taxon>
        <taxon>Chloroflexota</taxon>
        <taxon>Ktedonobacteria</taxon>
        <taxon>Ktedonobacterales</taxon>
        <taxon>Ktedonosporobacteraceae</taxon>
        <taxon>Ktedonosporobacter</taxon>
    </lineage>
</organism>
<evidence type="ECO:0000256" key="5">
    <source>
        <dbReference type="SAM" id="MobiDB-lite"/>
    </source>
</evidence>
<dbReference type="Proteomes" id="UP000290365">
    <property type="component" value="Chromosome"/>
</dbReference>
<reference evidence="9 10" key="1">
    <citation type="submission" date="2019-01" db="EMBL/GenBank/DDBJ databases">
        <title>Ktedonosporobacter rubrisoli SCAWS-G2.</title>
        <authorList>
            <person name="Huang Y."/>
            <person name="Yan B."/>
        </authorList>
    </citation>
    <scope>NUCLEOTIDE SEQUENCE [LARGE SCALE GENOMIC DNA]</scope>
    <source>
        <strain evidence="9 10">SCAWS-G2</strain>
    </source>
</reference>
<dbReference type="SMART" id="SM00382">
    <property type="entry name" value="AAA"/>
    <property type="match status" value="1"/>
</dbReference>
<dbReference type="InterPro" id="IPR002078">
    <property type="entry name" value="Sigma_54_int"/>
</dbReference>
<keyword evidence="1" id="KW-0808">Transferase</keyword>
<dbReference type="SUPFAM" id="SSF52540">
    <property type="entry name" value="P-loop containing nucleoside triphosphate hydrolases"/>
    <property type="match status" value="1"/>
</dbReference>
<protein>
    <submittedName>
        <fullName evidence="9">Sigma-54-dependent transcriptional regulator</fullName>
    </submittedName>
</protein>
<keyword evidence="10" id="KW-1185">Reference proteome</keyword>
<feature type="domain" description="Sigma-54 factor interaction" evidence="6">
    <location>
        <begin position="116"/>
        <end position="349"/>
    </location>
</feature>
<dbReference type="InterPro" id="IPR036390">
    <property type="entry name" value="WH_DNA-bd_sf"/>
</dbReference>
<dbReference type="PROSITE" id="PS51372">
    <property type="entry name" value="PRD_2"/>
    <property type="match status" value="2"/>
</dbReference>
<dbReference type="InterPro" id="IPR011608">
    <property type="entry name" value="PRD"/>
</dbReference>
<dbReference type="GO" id="GO:0016740">
    <property type="term" value="F:transferase activity"/>
    <property type="evidence" value="ECO:0007669"/>
    <property type="project" value="UniProtKB-KW"/>
</dbReference>
<dbReference type="GO" id="GO:0009401">
    <property type="term" value="P:phosphoenolpyruvate-dependent sugar phosphotransferase system"/>
    <property type="evidence" value="ECO:0007669"/>
    <property type="project" value="InterPro"/>
</dbReference>
<accession>A0A4P6K538</accession>
<name>A0A4P6K538_KTERU</name>
<dbReference type="PROSITE" id="PS51096">
    <property type="entry name" value="PTS_EIIA_TYPE_4"/>
    <property type="match status" value="1"/>
</dbReference>
<dbReference type="GO" id="GO:0005524">
    <property type="term" value="F:ATP binding"/>
    <property type="evidence" value="ECO:0007669"/>
    <property type="project" value="UniProtKB-KW"/>
</dbReference>
<dbReference type="GO" id="GO:0006355">
    <property type="term" value="P:regulation of DNA-templated transcription"/>
    <property type="evidence" value="ECO:0007669"/>
    <property type="project" value="InterPro"/>
</dbReference>
<proteinExistence type="predicted"/>
<feature type="domain" description="PRD" evidence="8">
    <location>
        <begin position="872"/>
        <end position="976"/>
    </location>
</feature>
<dbReference type="Pfam" id="PF00874">
    <property type="entry name" value="PRD"/>
    <property type="match status" value="2"/>
</dbReference>
<dbReference type="InterPro" id="IPR036662">
    <property type="entry name" value="PTS_EIIA_man-typ_sf"/>
</dbReference>
<keyword evidence="4" id="KW-0238">DNA-binding</keyword>
<evidence type="ECO:0000259" key="8">
    <source>
        <dbReference type="PROSITE" id="PS51372"/>
    </source>
</evidence>
<sequence length="976" mass="106887">MCTHRPAQSSALRRHTGFSAEEVAEQAAIDRTNASRDLNLLAQEGIIERIPGRPVLFHIKAATQDANQEIAPSSNGKKSHTPSALVSTAEESKAAQQLSISASVTFGSVVTSFETLIGSSEGLKVAIQQAKAAILYPPRGLHTLTCGPSGVGKTTFARLMHAFALEQKTLPANAPFISFNCADYAGNPQLLMAHLFGVVRGAYTGAERDRVGLVEQADHGILFLDEVHRLPPEGQEMLFYLMDSERFRRMGEVKERHTSLLLLAATTEDPHSALLPTFRRRIPMTITLPGLTERTMAERYELLRAFFTNECSTIGTNIHVAPQVLRALLVYECPGNIGQLRTDVQLTCARAYLEYRTNNLPELHIHTNVLPEHIRRGLLRTGVLHRALSAVQHLIEATHIFTPTGLSLDNHSASTSSQNLYEIISTELNVLRGSGISEYEINRLLHLDIQHYFQGFADTVTQEQAEGIAHLVDEHILTVSRSITQFAEKQLRHTFPEKLAFVLALHLSSALEHIANGHQLAAPAIPSMHKTNPLEYEIAHMALLRIRSELGISLPESEADVLAILFANADVFLYNEQATVGIVVAAHGHGIASGLAELANTLVGVELVHSIALTLEQTPEELLEQVEHCVSQADQGSGVLLLVDFSSLLSLGELVTRRLGIPIRAISGVCAPLVVEALRRAQHSKHMNLDQLAASLTSISHTEDSSKASASLSQQNGQHGPLNPSAVQSERVILSVCLTGFGSASKLADLLQEHLPELGRQNIEIICMDINLSRKTEADIQQLIGQKRVIAVVGTINPHLENYPFISLTELLFGDGIARMRTLTGGTLIDPELLQPPAAALQTSTTPPPTFTQRADLVQEISHTLSQRLLFLNPIRILPLLESMIEMIEVEVGESFPIDVLAGLLLHLACVLEREPQQSFLVSQSVRQAVEQQYARELAVCRQAWQTLGIQLAHTLPDEEAYNIVGILRQVDIFSL</sequence>
<dbReference type="GO" id="GO:0016020">
    <property type="term" value="C:membrane"/>
    <property type="evidence" value="ECO:0007669"/>
    <property type="project" value="InterPro"/>
</dbReference>
<dbReference type="InterPro" id="IPR027417">
    <property type="entry name" value="P-loop_NTPase"/>
</dbReference>
<keyword evidence="3" id="KW-0067">ATP-binding</keyword>
<dbReference type="SUPFAM" id="SSF46785">
    <property type="entry name" value="Winged helix' DNA-binding domain"/>
    <property type="match status" value="1"/>
</dbReference>